<evidence type="ECO:0000256" key="2">
    <source>
        <dbReference type="ARBA" id="ARBA00022475"/>
    </source>
</evidence>
<reference evidence="8" key="1">
    <citation type="journal article" date="2014" name="Int. J. Syst. Evol. Microbiol.">
        <title>Complete genome sequence of Corynebacterium casei LMG S-19264T (=DSM 44701T), isolated from a smear-ripened cheese.</title>
        <authorList>
            <consortium name="US DOE Joint Genome Institute (JGI-PGF)"/>
            <person name="Walter F."/>
            <person name="Albersmeier A."/>
            <person name="Kalinowski J."/>
            <person name="Ruckert C."/>
        </authorList>
    </citation>
    <scope>NUCLEOTIDE SEQUENCE</scope>
    <source>
        <strain evidence="8">CGMCC 4.7308</strain>
    </source>
</reference>
<name>A0A917WC46_9ACTN</name>
<keyword evidence="9" id="KW-1185">Reference proteome</keyword>
<evidence type="ECO:0000259" key="7">
    <source>
        <dbReference type="Pfam" id="PF00482"/>
    </source>
</evidence>
<dbReference type="AlphaFoldDB" id="A0A917WC46"/>
<accession>A0A917WC46</accession>
<gene>
    <name evidence="8" type="ORF">GCM10011594_05750</name>
</gene>
<keyword evidence="4 6" id="KW-1133">Transmembrane helix</keyword>
<comment type="subcellular location">
    <subcellularLocation>
        <location evidence="1">Cell membrane</location>
        <topology evidence="1">Multi-pass membrane protein</topology>
    </subcellularLocation>
</comment>
<evidence type="ECO:0000256" key="5">
    <source>
        <dbReference type="ARBA" id="ARBA00023136"/>
    </source>
</evidence>
<feature type="transmembrane region" description="Helical" evidence="6">
    <location>
        <begin position="93"/>
        <end position="114"/>
    </location>
</feature>
<proteinExistence type="predicted"/>
<dbReference type="Pfam" id="PF00482">
    <property type="entry name" value="T2SSF"/>
    <property type="match status" value="1"/>
</dbReference>
<dbReference type="InterPro" id="IPR018076">
    <property type="entry name" value="T2SS_GspF_dom"/>
</dbReference>
<feature type="transmembrane region" description="Helical" evidence="6">
    <location>
        <begin position="120"/>
        <end position="138"/>
    </location>
</feature>
<dbReference type="PANTHER" id="PTHR35007">
    <property type="entry name" value="INTEGRAL MEMBRANE PROTEIN-RELATED"/>
    <property type="match status" value="1"/>
</dbReference>
<dbReference type="PANTHER" id="PTHR35007:SF2">
    <property type="entry name" value="PILUS ASSEMBLE PROTEIN"/>
    <property type="match status" value="1"/>
</dbReference>
<sequence length="295" mass="31553">MPPVVLLALLTVALSAATLVWLATAPQAAVRREVLDNARHGLVADPDPAAGPGRPGTLARLARLLATSGTVARLDRLAAGAGRPPTWTVERLLVAKLLLPVAVAGVGVLFLAGSPSAGRILLVAVVVVVGHFVPDLLLQSRGQERQQRIGLELPDTLDQMTIAVEAGLGFEAAMLRAAQNGTGPLTQELVRTLQDMQLGQSRREAYQALCDRTSAPDLRRFVRAVIQADLYGIGIADVLRTQAGEMRLKRRQRAEEKAMKIPVKVIFPLMLCILPALFIVLLGPIVIQVTQVFGH</sequence>
<dbReference type="RefSeq" id="WP_188939934.1">
    <property type="nucleotide sequence ID" value="NZ_BMNA01000001.1"/>
</dbReference>
<keyword evidence="2" id="KW-1003">Cell membrane</keyword>
<organism evidence="8 9">
    <name type="scientific">Nakamurella endophytica</name>
    <dbReference type="NCBI Taxonomy" id="1748367"/>
    <lineage>
        <taxon>Bacteria</taxon>
        <taxon>Bacillati</taxon>
        <taxon>Actinomycetota</taxon>
        <taxon>Actinomycetes</taxon>
        <taxon>Nakamurellales</taxon>
        <taxon>Nakamurellaceae</taxon>
        <taxon>Nakamurella</taxon>
    </lineage>
</organism>
<evidence type="ECO:0000256" key="3">
    <source>
        <dbReference type="ARBA" id="ARBA00022692"/>
    </source>
</evidence>
<keyword evidence="3 6" id="KW-0812">Transmembrane</keyword>
<reference evidence="8" key="2">
    <citation type="submission" date="2020-09" db="EMBL/GenBank/DDBJ databases">
        <authorList>
            <person name="Sun Q."/>
            <person name="Zhou Y."/>
        </authorList>
    </citation>
    <scope>NUCLEOTIDE SEQUENCE</scope>
    <source>
        <strain evidence="8">CGMCC 4.7308</strain>
    </source>
</reference>
<evidence type="ECO:0000256" key="4">
    <source>
        <dbReference type="ARBA" id="ARBA00022989"/>
    </source>
</evidence>
<feature type="transmembrane region" description="Helical" evidence="6">
    <location>
        <begin position="265"/>
        <end position="287"/>
    </location>
</feature>
<comment type="caution">
    <text evidence="8">The sequence shown here is derived from an EMBL/GenBank/DDBJ whole genome shotgun (WGS) entry which is preliminary data.</text>
</comment>
<evidence type="ECO:0000313" key="8">
    <source>
        <dbReference type="EMBL" id="GGL88916.1"/>
    </source>
</evidence>
<evidence type="ECO:0000256" key="1">
    <source>
        <dbReference type="ARBA" id="ARBA00004651"/>
    </source>
</evidence>
<dbReference type="EMBL" id="BMNA01000001">
    <property type="protein sequence ID" value="GGL88916.1"/>
    <property type="molecule type" value="Genomic_DNA"/>
</dbReference>
<feature type="domain" description="Type II secretion system protein GspF" evidence="7">
    <location>
        <begin position="157"/>
        <end position="282"/>
    </location>
</feature>
<dbReference type="GO" id="GO:0005886">
    <property type="term" value="C:plasma membrane"/>
    <property type="evidence" value="ECO:0007669"/>
    <property type="project" value="UniProtKB-SubCell"/>
</dbReference>
<evidence type="ECO:0000313" key="9">
    <source>
        <dbReference type="Proteomes" id="UP000655208"/>
    </source>
</evidence>
<evidence type="ECO:0000256" key="6">
    <source>
        <dbReference type="SAM" id="Phobius"/>
    </source>
</evidence>
<keyword evidence="5 6" id="KW-0472">Membrane</keyword>
<protein>
    <recommendedName>
        <fullName evidence="7">Type II secretion system protein GspF domain-containing protein</fullName>
    </recommendedName>
</protein>
<dbReference type="Proteomes" id="UP000655208">
    <property type="component" value="Unassembled WGS sequence"/>
</dbReference>